<protein>
    <recommendedName>
        <fullName evidence="3">Bardet-Biedl syndrome 12 protein</fullName>
    </recommendedName>
</protein>
<dbReference type="PhylomeDB" id="B3RR15"/>
<dbReference type="InterPro" id="IPR027410">
    <property type="entry name" value="TCP-1-like_intermed_sf"/>
</dbReference>
<dbReference type="GO" id="GO:0045494">
    <property type="term" value="P:photoreceptor cell maintenance"/>
    <property type="evidence" value="ECO:0000318"/>
    <property type="project" value="GO_Central"/>
</dbReference>
<evidence type="ECO:0000313" key="1">
    <source>
        <dbReference type="EMBL" id="EDV26801.1"/>
    </source>
</evidence>
<dbReference type="Proteomes" id="UP000009022">
    <property type="component" value="Unassembled WGS sequence"/>
</dbReference>
<sequence length="620" mass="70057">MYKVKENTNSLMVLQTIAQSIKTLLGCNKSIKCFIDENDETAVKFLLTPLDFLQNVNILHPAIHVIAESCNKHCKEYGTCSTTLLVIAGLLAKETECLNKQGIPIHVITKLFDEALAICIKKCEQVAINLSSMSSWSILAESHENESNLSPEESDENNLYVTRIINMQDKNDFSIFLKGTYDKIATMSETDSKIYTILSYLGQKLSRGDYSLTRLAIDALWKQYQNSSTNDLSTCRFYLATIDTIEILGPPVAESTLISGIVINCTSEAYSLCGKLNKKKLNIILLNGDITFQFRHIGYEDKYKEVTYITADQLSMERRTEQDRWLKNIADILHKNDIGLLAVKGYVDQRIVDLCHSNDIVLLSALSYNQLKALSLATGNVILTYIPDFNEVQIGLTVTVQQWVCGWNSKKTINKRTNKAVVSYHVLIQCEAPKTTLQMAVIHGSSRASLKSATQRFKSCLNRIYNVLHFGRCLPGGGYTELLCSEYLKIQKKFIPPSKTMIIDHKVIANGMDDDNKSVNNIWSYELSLYRSIVWTAFINVLDDYVATILLNDECGNKFETLNLVHQFKKQCIDISKTKNFLYSWPVLDDFTGKTAAWKQAVHIVKILAHSDYVIITDVK</sequence>
<dbReference type="GO" id="GO:0005524">
    <property type="term" value="F:ATP binding"/>
    <property type="evidence" value="ECO:0007669"/>
    <property type="project" value="InterPro"/>
</dbReference>
<dbReference type="InterPro" id="IPR027413">
    <property type="entry name" value="GROEL-like_equatorial_sf"/>
</dbReference>
<reference evidence="1 2" key="1">
    <citation type="journal article" date="2008" name="Nature">
        <title>The Trichoplax genome and the nature of placozoans.</title>
        <authorList>
            <person name="Srivastava M."/>
            <person name="Begovic E."/>
            <person name="Chapman J."/>
            <person name="Putnam N.H."/>
            <person name="Hellsten U."/>
            <person name="Kawashima T."/>
            <person name="Kuo A."/>
            <person name="Mitros T."/>
            <person name="Salamov A."/>
            <person name="Carpenter M.L."/>
            <person name="Signorovitch A.Y."/>
            <person name="Moreno M.A."/>
            <person name="Kamm K."/>
            <person name="Grimwood J."/>
            <person name="Schmutz J."/>
            <person name="Shapiro H."/>
            <person name="Grigoriev I.V."/>
            <person name="Buss L.W."/>
            <person name="Schierwater B."/>
            <person name="Dellaporta S.L."/>
            <person name="Rokhsar D.S."/>
        </authorList>
    </citation>
    <scope>NUCLEOTIDE SEQUENCE [LARGE SCALE GENOMIC DNA]</scope>
    <source>
        <strain evidence="1 2">Grell-BS-1999</strain>
    </source>
</reference>
<dbReference type="PANTHER" id="PTHR46883">
    <property type="entry name" value="BARDET-BIEDL SYNDROME 12 PROTEIN"/>
    <property type="match status" value="1"/>
</dbReference>
<dbReference type="Gene3D" id="3.30.260.10">
    <property type="entry name" value="TCP-1-like chaperonin intermediate domain"/>
    <property type="match status" value="1"/>
</dbReference>
<dbReference type="InParanoid" id="B3RR15"/>
<dbReference type="PANTHER" id="PTHR46883:SF1">
    <property type="entry name" value="BARDET-BIEDL SYNDROME 12 PROTEIN"/>
    <property type="match status" value="1"/>
</dbReference>
<dbReference type="SUPFAM" id="SSF52029">
    <property type="entry name" value="GroEL apical domain-like"/>
    <property type="match status" value="1"/>
</dbReference>
<dbReference type="InterPro" id="IPR042984">
    <property type="entry name" value="BBS12"/>
</dbReference>
<dbReference type="EMBL" id="DS985243">
    <property type="protein sequence ID" value="EDV26801.1"/>
    <property type="molecule type" value="Genomic_DNA"/>
</dbReference>
<dbReference type="eggNOG" id="ENOG502QUYD">
    <property type="taxonomic scope" value="Eukaryota"/>
</dbReference>
<dbReference type="OMA" id="NDCHEIS"/>
<gene>
    <name evidence="1" type="ORF">TRIADDRAFT_54075</name>
</gene>
<keyword evidence="2" id="KW-1185">Reference proteome</keyword>
<dbReference type="STRING" id="10228.B3RR15"/>
<dbReference type="InterPro" id="IPR002423">
    <property type="entry name" value="Cpn60/GroEL/TCP-1"/>
</dbReference>
<proteinExistence type="predicted"/>
<organism evidence="1 2">
    <name type="scientific">Trichoplax adhaerens</name>
    <name type="common">Trichoplax reptans</name>
    <dbReference type="NCBI Taxonomy" id="10228"/>
    <lineage>
        <taxon>Eukaryota</taxon>
        <taxon>Metazoa</taxon>
        <taxon>Placozoa</taxon>
        <taxon>Uniplacotomia</taxon>
        <taxon>Trichoplacea</taxon>
        <taxon>Trichoplacidae</taxon>
        <taxon>Trichoplax</taxon>
    </lineage>
</organism>
<dbReference type="Gene3D" id="3.50.7.10">
    <property type="entry name" value="GroEL"/>
    <property type="match status" value="1"/>
</dbReference>
<dbReference type="RefSeq" id="XP_002110797.1">
    <property type="nucleotide sequence ID" value="XM_002110761.1"/>
</dbReference>
<dbReference type="InterPro" id="IPR027409">
    <property type="entry name" value="GroEL-like_apical_dom_sf"/>
</dbReference>
<dbReference type="Gene3D" id="1.10.560.10">
    <property type="entry name" value="GroEL-like equatorial domain"/>
    <property type="match status" value="2"/>
</dbReference>
<dbReference type="OrthoDB" id="10037098at2759"/>
<name>B3RR15_TRIAD</name>
<dbReference type="KEGG" id="tad:TRIADDRAFT_54075"/>
<dbReference type="Pfam" id="PF00118">
    <property type="entry name" value="Cpn60_TCP1"/>
    <property type="match status" value="2"/>
</dbReference>
<evidence type="ECO:0008006" key="3">
    <source>
        <dbReference type="Google" id="ProtNLM"/>
    </source>
</evidence>
<evidence type="ECO:0000313" key="2">
    <source>
        <dbReference type="Proteomes" id="UP000009022"/>
    </source>
</evidence>
<dbReference type="SUPFAM" id="SSF48592">
    <property type="entry name" value="GroEL equatorial domain-like"/>
    <property type="match status" value="1"/>
</dbReference>
<dbReference type="GeneID" id="6751473"/>
<dbReference type="AlphaFoldDB" id="B3RR15"/>
<dbReference type="HOGENOM" id="CLU_441000_0_0_1"/>
<accession>B3RR15</accession>
<dbReference type="CTD" id="6751473"/>
<dbReference type="GO" id="GO:0051131">
    <property type="term" value="P:chaperone-mediated protein complex assembly"/>
    <property type="evidence" value="ECO:0000318"/>
    <property type="project" value="GO_Central"/>
</dbReference>